<reference evidence="4" key="1">
    <citation type="journal article" date="2020" name="Fungal Divers.">
        <title>Resolving the Mortierellaceae phylogeny through synthesis of multi-gene phylogenetics and phylogenomics.</title>
        <authorList>
            <person name="Vandepol N."/>
            <person name="Liber J."/>
            <person name="Desiro A."/>
            <person name="Na H."/>
            <person name="Kennedy M."/>
            <person name="Barry K."/>
            <person name="Grigoriev I.V."/>
            <person name="Miller A.N."/>
            <person name="O'Donnell K."/>
            <person name="Stajich J.E."/>
            <person name="Bonito G."/>
        </authorList>
    </citation>
    <scope>NUCLEOTIDE SEQUENCE</scope>
    <source>
        <strain evidence="4">CK1249</strain>
    </source>
</reference>
<feature type="compositionally biased region" description="Acidic residues" evidence="2">
    <location>
        <begin position="397"/>
        <end position="408"/>
    </location>
</feature>
<feature type="compositionally biased region" description="Polar residues" evidence="2">
    <location>
        <begin position="96"/>
        <end position="105"/>
    </location>
</feature>
<feature type="compositionally biased region" description="Low complexity" evidence="2">
    <location>
        <begin position="44"/>
        <end position="53"/>
    </location>
</feature>
<dbReference type="AlphaFoldDB" id="A0A9P6IX86"/>
<dbReference type="InterPro" id="IPR016024">
    <property type="entry name" value="ARM-type_fold"/>
</dbReference>
<accession>A0A9P6IX86</accession>
<dbReference type="PROSITE" id="PS51363">
    <property type="entry name" value="W2"/>
    <property type="match status" value="1"/>
</dbReference>
<feature type="region of interest" description="Disordered" evidence="2">
    <location>
        <begin position="44"/>
        <end position="82"/>
    </location>
</feature>
<protein>
    <recommendedName>
        <fullName evidence="3">W2 domain-containing protein</fullName>
    </recommendedName>
</protein>
<evidence type="ECO:0000256" key="2">
    <source>
        <dbReference type="SAM" id="MobiDB-lite"/>
    </source>
</evidence>
<dbReference type="OrthoDB" id="2290605at2759"/>
<feature type="region of interest" description="Disordered" evidence="2">
    <location>
        <begin position="667"/>
        <end position="694"/>
    </location>
</feature>
<dbReference type="SUPFAM" id="SSF48371">
    <property type="entry name" value="ARM repeat"/>
    <property type="match status" value="1"/>
</dbReference>
<feature type="coiled-coil region" evidence="1">
    <location>
        <begin position="152"/>
        <end position="232"/>
    </location>
</feature>
<feature type="domain" description="W2" evidence="3">
    <location>
        <begin position="452"/>
        <end position="618"/>
    </location>
</feature>
<evidence type="ECO:0000313" key="4">
    <source>
        <dbReference type="EMBL" id="KAF9951504.1"/>
    </source>
</evidence>
<dbReference type="Proteomes" id="UP000738359">
    <property type="component" value="Unassembled WGS sequence"/>
</dbReference>
<organism evidence="4 5">
    <name type="scientific">Mortierella alpina</name>
    <name type="common">Oleaginous fungus</name>
    <name type="synonym">Mortierella renispora</name>
    <dbReference type="NCBI Taxonomy" id="64518"/>
    <lineage>
        <taxon>Eukaryota</taxon>
        <taxon>Fungi</taxon>
        <taxon>Fungi incertae sedis</taxon>
        <taxon>Mucoromycota</taxon>
        <taxon>Mortierellomycotina</taxon>
        <taxon>Mortierellomycetes</taxon>
        <taxon>Mortierellales</taxon>
        <taxon>Mortierellaceae</taxon>
        <taxon>Mortierella</taxon>
    </lineage>
</organism>
<feature type="region of interest" description="Disordered" evidence="2">
    <location>
        <begin position="609"/>
        <end position="652"/>
    </location>
</feature>
<feature type="compositionally biased region" description="Acidic residues" evidence="2">
    <location>
        <begin position="338"/>
        <end position="361"/>
    </location>
</feature>
<comment type="caution">
    <text evidence="4">The sequence shown here is derived from an EMBL/GenBank/DDBJ whole genome shotgun (WGS) entry which is preliminary data.</text>
</comment>
<feature type="region of interest" description="Disordered" evidence="2">
    <location>
        <begin position="95"/>
        <end position="131"/>
    </location>
</feature>
<feature type="region of interest" description="Disordered" evidence="2">
    <location>
        <begin position="315"/>
        <end position="424"/>
    </location>
</feature>
<sequence>MVISFAAAAAAAVSPATSVGAAATPSSLPRSALTSFFCSKESSLSSSDPAGSSVGAHSISSHQKTMEDADVASPLGSSVESSSHVAFDGDVMDLHQQASDPNDSDASMVEADMTEDHHAPSTARGATQSAQNSSDLATLAAVFADAIPLERKSRFRRKIERLQAKNQALKSSMHQAKSDLARERQQRKMVDQIYLKIRTDLNQKLEAEEIKVLNLKADMEHMASDMKELKDRLTGTKSQTSLASCISTSSTLGKSPPSSGYRIGYDSNAFALSSGFSNIGGLMLYPQTRCNVDLIDGQDDAEEFLFSHSYSATTARSARSRSSSTPSIAESKRSMSCSEDDEDDNDDMMNEDNSDHDDGQDDTSAFSNLTQRCRRPTAPPTSRRASAASATSLPTLVEEEDDDGEEMIDSNNDAGHSEDESEVDDVPRTMMEIIIERERCRTPEDDLEDLPADANESFETMAQMLLSQAIHSKFTVAQAYLQLEEIALRYDAQPQQAVDVIAKEVLRWWEAERLGLGGPLAGGREESRVFVASLSKQRLLLEKLALHATADARWLKNHSAVLVALYKHDVLEAEAVLEWWQSLEEPQGVFGHGGNNLRSLNAKFAAWLEDEEEDSESEGEDEEESDSDEESDIWSEEQDDGDDDENEDEDKQMDQDVVVESMLEMAFPSSPTSDKESTEVHPQSTTAPRPLSPFAEPKRRISFCTNTMYYNPDGTAFEQDALFANKERESKKYVQCPPLQPSVAIDEDDVDAALNDVSASCQD</sequence>
<gene>
    <name evidence="4" type="ORF">BGZ70_000947</name>
</gene>
<dbReference type="InterPro" id="IPR003307">
    <property type="entry name" value="W2_domain"/>
</dbReference>
<proteinExistence type="predicted"/>
<keyword evidence="5" id="KW-1185">Reference proteome</keyword>
<keyword evidence="1" id="KW-0175">Coiled coil</keyword>
<feature type="compositionally biased region" description="Acidic residues" evidence="2">
    <location>
        <begin position="609"/>
        <end position="651"/>
    </location>
</feature>
<feature type="compositionally biased region" description="Low complexity" evidence="2">
    <location>
        <begin position="380"/>
        <end position="396"/>
    </location>
</feature>
<dbReference type="EMBL" id="JAAAHY010001198">
    <property type="protein sequence ID" value="KAF9951504.1"/>
    <property type="molecule type" value="Genomic_DNA"/>
</dbReference>
<name>A0A9P6IX86_MORAP</name>
<evidence type="ECO:0000313" key="5">
    <source>
        <dbReference type="Proteomes" id="UP000738359"/>
    </source>
</evidence>
<dbReference type="Gene3D" id="1.25.40.180">
    <property type="match status" value="1"/>
</dbReference>
<evidence type="ECO:0000259" key="3">
    <source>
        <dbReference type="PROSITE" id="PS51363"/>
    </source>
</evidence>
<evidence type="ECO:0000256" key="1">
    <source>
        <dbReference type="SAM" id="Coils"/>
    </source>
</evidence>
<feature type="compositionally biased region" description="Low complexity" evidence="2">
    <location>
        <begin position="315"/>
        <end position="327"/>
    </location>
</feature>
<feature type="compositionally biased region" description="Polar residues" evidence="2">
    <location>
        <begin position="362"/>
        <end position="371"/>
    </location>
</feature>
<dbReference type="Pfam" id="PF02020">
    <property type="entry name" value="W2"/>
    <property type="match status" value="1"/>
</dbReference>